<dbReference type="PROSITE" id="PS50943">
    <property type="entry name" value="HTH_CROC1"/>
    <property type="match status" value="1"/>
</dbReference>
<dbReference type="CDD" id="cd00093">
    <property type="entry name" value="HTH_XRE"/>
    <property type="match status" value="1"/>
</dbReference>
<accession>D4H5C6</accession>
<protein>
    <submittedName>
        <fullName evidence="5">Transcriptional regulator, XRE family</fullName>
    </submittedName>
</protein>
<dbReference type="EMBL" id="CP001968">
    <property type="protein sequence ID" value="ADD67546.1"/>
    <property type="molecule type" value="Genomic_DNA"/>
</dbReference>
<dbReference type="RefSeq" id="WP_013010080.1">
    <property type="nucleotide sequence ID" value="NC_013943.1"/>
</dbReference>
<evidence type="ECO:0000256" key="2">
    <source>
        <dbReference type="ARBA" id="ARBA00023125"/>
    </source>
</evidence>
<dbReference type="OrthoDB" id="9815697at2"/>
<dbReference type="STRING" id="522772.Dacet_0763"/>
<dbReference type="PaxDb" id="522772-Dacet_0763"/>
<dbReference type="SMART" id="SM00530">
    <property type="entry name" value="HTH_XRE"/>
    <property type="match status" value="1"/>
</dbReference>
<dbReference type="GO" id="GO:0003677">
    <property type="term" value="F:DNA binding"/>
    <property type="evidence" value="ECO:0007669"/>
    <property type="project" value="UniProtKB-KW"/>
</dbReference>
<keyword evidence="6" id="KW-1185">Reference proteome</keyword>
<dbReference type="Gene3D" id="1.10.260.40">
    <property type="entry name" value="lambda repressor-like DNA-binding domains"/>
    <property type="match status" value="1"/>
</dbReference>
<evidence type="ECO:0000256" key="3">
    <source>
        <dbReference type="ARBA" id="ARBA00023163"/>
    </source>
</evidence>
<dbReference type="AlphaFoldDB" id="D4H5C6"/>
<organism evidence="5 6">
    <name type="scientific">Denitrovibrio acetiphilus (strain DSM 12809 / NBRC 114555 / N2460)</name>
    <dbReference type="NCBI Taxonomy" id="522772"/>
    <lineage>
        <taxon>Bacteria</taxon>
        <taxon>Pseudomonadati</taxon>
        <taxon>Deferribacterota</taxon>
        <taxon>Deferribacteres</taxon>
        <taxon>Deferribacterales</taxon>
        <taxon>Geovibrionaceae</taxon>
        <taxon>Denitrovibrio</taxon>
    </lineage>
</organism>
<evidence type="ECO:0000256" key="1">
    <source>
        <dbReference type="ARBA" id="ARBA00023015"/>
    </source>
</evidence>
<dbReference type="InterPro" id="IPR010982">
    <property type="entry name" value="Lambda_DNA-bd_dom_sf"/>
</dbReference>
<dbReference type="PANTHER" id="PTHR46797">
    <property type="entry name" value="HTH-TYPE TRANSCRIPTIONAL REGULATOR"/>
    <property type="match status" value="1"/>
</dbReference>
<dbReference type="InterPro" id="IPR050807">
    <property type="entry name" value="TransReg_Diox_bact_type"/>
</dbReference>
<reference evidence="5 6" key="1">
    <citation type="journal article" date="2010" name="Stand. Genomic Sci.">
        <title>Complete genome sequence of Denitrovibrio acetiphilus type strain (N2460).</title>
        <authorList>
            <person name="Kiss H."/>
            <person name="Lang E."/>
            <person name="Lapidus A."/>
            <person name="Copeland A."/>
            <person name="Nolan M."/>
            <person name="Glavina Del Rio T."/>
            <person name="Chen F."/>
            <person name="Lucas S."/>
            <person name="Tice H."/>
            <person name="Cheng J.F."/>
            <person name="Han C."/>
            <person name="Goodwin L."/>
            <person name="Pitluck S."/>
            <person name="Liolios K."/>
            <person name="Pati A."/>
            <person name="Ivanova N."/>
            <person name="Mavromatis K."/>
            <person name="Chen A."/>
            <person name="Palaniappan K."/>
            <person name="Land M."/>
            <person name="Hauser L."/>
            <person name="Chang Y.J."/>
            <person name="Jeffries C.D."/>
            <person name="Detter J.C."/>
            <person name="Brettin T."/>
            <person name="Spring S."/>
            <person name="Rohde M."/>
            <person name="Goker M."/>
            <person name="Woyke T."/>
            <person name="Bristow J."/>
            <person name="Eisen J.A."/>
            <person name="Markowitz V."/>
            <person name="Hugenholtz P."/>
            <person name="Kyrpides N.C."/>
            <person name="Klenk H.P."/>
        </authorList>
    </citation>
    <scope>NUCLEOTIDE SEQUENCE [LARGE SCALE GENOMIC DNA]</scope>
    <source>
        <strain evidence="6">DSM 12809 / NBRC 114555 / N2460</strain>
    </source>
</reference>
<dbReference type="Pfam" id="PF01381">
    <property type="entry name" value="HTH_3"/>
    <property type="match status" value="1"/>
</dbReference>
<feature type="domain" description="HTH cro/C1-type" evidence="4">
    <location>
        <begin position="12"/>
        <end position="67"/>
    </location>
</feature>
<keyword evidence="2" id="KW-0238">DNA-binding</keyword>
<evidence type="ECO:0000259" key="4">
    <source>
        <dbReference type="PROSITE" id="PS50943"/>
    </source>
</evidence>
<dbReference type="GO" id="GO:0005829">
    <property type="term" value="C:cytosol"/>
    <property type="evidence" value="ECO:0007669"/>
    <property type="project" value="TreeGrafter"/>
</dbReference>
<evidence type="ECO:0000313" key="6">
    <source>
        <dbReference type="Proteomes" id="UP000002012"/>
    </source>
</evidence>
<dbReference type="InParanoid" id="D4H5C6"/>
<dbReference type="GO" id="GO:0003700">
    <property type="term" value="F:DNA-binding transcription factor activity"/>
    <property type="evidence" value="ECO:0007669"/>
    <property type="project" value="TreeGrafter"/>
</dbReference>
<dbReference type="InterPro" id="IPR001387">
    <property type="entry name" value="Cro/C1-type_HTH"/>
</dbReference>
<dbReference type="PANTHER" id="PTHR46797:SF23">
    <property type="entry name" value="HTH-TYPE TRANSCRIPTIONAL REGULATOR SUTR"/>
    <property type="match status" value="1"/>
</dbReference>
<keyword evidence="3" id="KW-0804">Transcription</keyword>
<dbReference type="KEGG" id="dap:Dacet_0763"/>
<dbReference type="Proteomes" id="UP000002012">
    <property type="component" value="Chromosome"/>
</dbReference>
<sequence>MDNINLKFGKKLRQLRTERNMTQEELAEKSGIDYKYLQKLEGQSPSSPTLSTLEKLAVGLDITIIQLLSDIQ</sequence>
<evidence type="ECO:0000313" key="5">
    <source>
        <dbReference type="EMBL" id="ADD67546.1"/>
    </source>
</evidence>
<dbReference type="SUPFAM" id="SSF47413">
    <property type="entry name" value="lambda repressor-like DNA-binding domains"/>
    <property type="match status" value="1"/>
</dbReference>
<name>D4H5C6_DENA2</name>
<keyword evidence="1" id="KW-0805">Transcription regulation</keyword>
<proteinExistence type="predicted"/>
<gene>
    <name evidence="5" type="ordered locus">Dacet_0763</name>
</gene>
<dbReference type="HOGENOM" id="CLU_066192_29_1_0"/>
<dbReference type="eggNOG" id="COG1396">
    <property type="taxonomic scope" value="Bacteria"/>
</dbReference>